<accession>A0A915KFZ7</accession>
<dbReference type="WBParaSite" id="nRc.2.0.1.t37657-RA">
    <property type="protein sequence ID" value="nRc.2.0.1.t37657-RA"/>
    <property type="gene ID" value="nRc.2.0.1.g37657"/>
</dbReference>
<keyword evidence="2" id="KW-1185">Reference proteome</keyword>
<evidence type="ECO:0000313" key="2">
    <source>
        <dbReference type="Proteomes" id="UP000887565"/>
    </source>
</evidence>
<proteinExistence type="predicted"/>
<reference evidence="3" key="1">
    <citation type="submission" date="2022-11" db="UniProtKB">
        <authorList>
            <consortium name="WormBaseParasite"/>
        </authorList>
    </citation>
    <scope>IDENTIFICATION</scope>
</reference>
<name>A0A915KFZ7_ROMCU</name>
<organism evidence="2 3">
    <name type="scientific">Romanomermis culicivorax</name>
    <name type="common">Nematode worm</name>
    <dbReference type="NCBI Taxonomy" id="13658"/>
    <lineage>
        <taxon>Eukaryota</taxon>
        <taxon>Metazoa</taxon>
        <taxon>Ecdysozoa</taxon>
        <taxon>Nematoda</taxon>
        <taxon>Enoplea</taxon>
        <taxon>Dorylaimia</taxon>
        <taxon>Mermithida</taxon>
        <taxon>Mermithoidea</taxon>
        <taxon>Mermithidae</taxon>
        <taxon>Romanomermis</taxon>
    </lineage>
</organism>
<feature type="compositionally biased region" description="Polar residues" evidence="1">
    <location>
        <begin position="111"/>
        <end position="128"/>
    </location>
</feature>
<protein>
    <submittedName>
        <fullName evidence="3">Uncharacterized protein</fullName>
    </submittedName>
</protein>
<feature type="region of interest" description="Disordered" evidence="1">
    <location>
        <begin position="109"/>
        <end position="139"/>
    </location>
</feature>
<evidence type="ECO:0000256" key="1">
    <source>
        <dbReference type="SAM" id="MobiDB-lite"/>
    </source>
</evidence>
<dbReference type="AlphaFoldDB" id="A0A915KFZ7"/>
<dbReference type="Proteomes" id="UP000887565">
    <property type="component" value="Unplaced"/>
</dbReference>
<evidence type="ECO:0000313" key="3">
    <source>
        <dbReference type="WBParaSite" id="nRc.2.0.1.t37657-RA"/>
    </source>
</evidence>
<sequence>MTNGQYKKTNFRPEVYGILWSFAYQSRSQKLIGVECLGVIPEGKVCKCQYLRHGAILTRTRCLDCVSIIDHPFITTIPLPRPSRYSDDPVTPTNVEKGTIYFKEHLRGKPTQANYGDDTTSHSGSTHQAEGYQWRRIHE</sequence>